<dbReference type="AlphaFoldDB" id="A0AAD6Y9L8"/>
<sequence>MCRGLLRVIFHKDFTSGFHFTPSGIYTLRPHACHDFVVFSAVCCRENRAALSLQLLLCSSRHSLGFGPVCLCIGLLMLLSGFAFWDKCEWEKAKKSNHYPTSLEQQPLTFVILPLPTVLLWNDQAVQHILLEPQVQHVGHEILCQYKFANVAWSGTHARKMISTPSHYPFKEEPKKSD</sequence>
<gene>
    <name evidence="2" type="ORF">GGX14DRAFT_400206</name>
</gene>
<evidence type="ECO:0000256" key="1">
    <source>
        <dbReference type="SAM" id="Phobius"/>
    </source>
</evidence>
<keyword evidence="3" id="KW-1185">Reference proteome</keyword>
<reference evidence="2" key="1">
    <citation type="submission" date="2023-03" db="EMBL/GenBank/DDBJ databases">
        <title>Massive genome expansion in bonnet fungi (Mycena s.s.) driven by repeated elements and novel gene families across ecological guilds.</title>
        <authorList>
            <consortium name="Lawrence Berkeley National Laboratory"/>
            <person name="Harder C.B."/>
            <person name="Miyauchi S."/>
            <person name="Viragh M."/>
            <person name="Kuo A."/>
            <person name="Thoen E."/>
            <person name="Andreopoulos B."/>
            <person name="Lu D."/>
            <person name="Skrede I."/>
            <person name="Drula E."/>
            <person name="Henrissat B."/>
            <person name="Morin E."/>
            <person name="Kohler A."/>
            <person name="Barry K."/>
            <person name="LaButti K."/>
            <person name="Morin E."/>
            <person name="Salamov A."/>
            <person name="Lipzen A."/>
            <person name="Mereny Z."/>
            <person name="Hegedus B."/>
            <person name="Baldrian P."/>
            <person name="Stursova M."/>
            <person name="Weitz H."/>
            <person name="Taylor A."/>
            <person name="Grigoriev I.V."/>
            <person name="Nagy L.G."/>
            <person name="Martin F."/>
            <person name="Kauserud H."/>
        </authorList>
    </citation>
    <scope>NUCLEOTIDE SEQUENCE</scope>
    <source>
        <strain evidence="2">9144</strain>
    </source>
</reference>
<organism evidence="2 3">
    <name type="scientific">Mycena pura</name>
    <dbReference type="NCBI Taxonomy" id="153505"/>
    <lineage>
        <taxon>Eukaryota</taxon>
        <taxon>Fungi</taxon>
        <taxon>Dikarya</taxon>
        <taxon>Basidiomycota</taxon>
        <taxon>Agaricomycotina</taxon>
        <taxon>Agaricomycetes</taxon>
        <taxon>Agaricomycetidae</taxon>
        <taxon>Agaricales</taxon>
        <taxon>Marasmiineae</taxon>
        <taxon>Mycenaceae</taxon>
        <taxon>Mycena</taxon>
    </lineage>
</organism>
<accession>A0AAD6Y9L8</accession>
<name>A0AAD6Y9L8_9AGAR</name>
<keyword evidence="1" id="KW-0812">Transmembrane</keyword>
<proteinExistence type="predicted"/>
<comment type="caution">
    <text evidence="2">The sequence shown here is derived from an EMBL/GenBank/DDBJ whole genome shotgun (WGS) entry which is preliminary data.</text>
</comment>
<dbReference type="EMBL" id="JARJCW010000060">
    <property type="protein sequence ID" value="KAJ7201003.1"/>
    <property type="molecule type" value="Genomic_DNA"/>
</dbReference>
<protein>
    <submittedName>
        <fullName evidence="2">Uncharacterized protein</fullName>
    </submittedName>
</protein>
<dbReference type="Proteomes" id="UP001219525">
    <property type="component" value="Unassembled WGS sequence"/>
</dbReference>
<feature type="transmembrane region" description="Helical" evidence="1">
    <location>
        <begin position="65"/>
        <end position="85"/>
    </location>
</feature>
<keyword evidence="1" id="KW-0472">Membrane</keyword>
<evidence type="ECO:0000313" key="2">
    <source>
        <dbReference type="EMBL" id="KAJ7201003.1"/>
    </source>
</evidence>
<keyword evidence="1" id="KW-1133">Transmembrane helix</keyword>
<evidence type="ECO:0000313" key="3">
    <source>
        <dbReference type="Proteomes" id="UP001219525"/>
    </source>
</evidence>